<dbReference type="EMBL" id="QWGR01000003">
    <property type="protein sequence ID" value="RIJ49492.1"/>
    <property type="molecule type" value="Genomic_DNA"/>
</dbReference>
<dbReference type="RefSeq" id="WP_119437379.1">
    <property type="nucleotide sequence ID" value="NZ_QWGR01000003.1"/>
</dbReference>
<dbReference type="InterPro" id="IPR058532">
    <property type="entry name" value="YjbR/MT2646/Rv2570-like"/>
</dbReference>
<comment type="caution">
    <text evidence="1">The sequence shown here is derived from an EMBL/GenBank/DDBJ whole genome shotgun (WGS) entry which is preliminary data.</text>
</comment>
<dbReference type="SUPFAM" id="SSF142906">
    <property type="entry name" value="YjbR-like"/>
    <property type="match status" value="1"/>
</dbReference>
<dbReference type="GO" id="GO:0003677">
    <property type="term" value="F:DNA binding"/>
    <property type="evidence" value="ECO:0007669"/>
    <property type="project" value="UniProtKB-KW"/>
</dbReference>
<dbReference type="InterPro" id="IPR007351">
    <property type="entry name" value="YjbR"/>
</dbReference>
<dbReference type="PANTHER" id="PTHR35145">
    <property type="entry name" value="CYTOPLASMIC PROTEIN-RELATED"/>
    <property type="match status" value="1"/>
</dbReference>
<dbReference type="Pfam" id="PF04237">
    <property type="entry name" value="YjbR"/>
    <property type="match status" value="1"/>
</dbReference>
<dbReference type="Gene3D" id="3.90.1150.30">
    <property type="match status" value="1"/>
</dbReference>
<dbReference type="OrthoDB" id="9789813at2"/>
<keyword evidence="1" id="KW-0238">DNA-binding</keyword>
<name>A0A399T3Z1_9BACT</name>
<organism evidence="1 2">
    <name type="scientific">Maribellus luteus</name>
    <dbReference type="NCBI Taxonomy" id="2305463"/>
    <lineage>
        <taxon>Bacteria</taxon>
        <taxon>Pseudomonadati</taxon>
        <taxon>Bacteroidota</taxon>
        <taxon>Bacteroidia</taxon>
        <taxon>Marinilabiliales</taxon>
        <taxon>Prolixibacteraceae</taxon>
        <taxon>Maribellus</taxon>
    </lineage>
</organism>
<dbReference type="AlphaFoldDB" id="A0A399T3Z1"/>
<accession>A0A399T3Z1</accession>
<proteinExistence type="predicted"/>
<reference evidence="1 2" key="1">
    <citation type="submission" date="2018-08" db="EMBL/GenBank/DDBJ databases">
        <title>Pallidiluteibacterium maritimus gen. nov., sp. nov., isolated from coastal sediment.</title>
        <authorList>
            <person name="Zhou L.Y."/>
        </authorList>
    </citation>
    <scope>NUCLEOTIDE SEQUENCE [LARGE SCALE GENOMIC DNA]</scope>
    <source>
        <strain evidence="1 2">XSD2</strain>
    </source>
</reference>
<dbReference type="InterPro" id="IPR038056">
    <property type="entry name" value="YjbR-like_sf"/>
</dbReference>
<dbReference type="Proteomes" id="UP000265926">
    <property type="component" value="Unassembled WGS sequence"/>
</dbReference>
<evidence type="ECO:0000313" key="2">
    <source>
        <dbReference type="Proteomes" id="UP000265926"/>
    </source>
</evidence>
<evidence type="ECO:0000313" key="1">
    <source>
        <dbReference type="EMBL" id="RIJ49492.1"/>
    </source>
</evidence>
<dbReference type="PANTHER" id="PTHR35145:SF1">
    <property type="entry name" value="CYTOPLASMIC PROTEIN"/>
    <property type="match status" value="1"/>
</dbReference>
<sequence>MNIEEVREYCIAKKAVTESFPFNETTLVFKVMNKIFCLLSLDDIRISLRNDAEKNIELRAHYPAIIPGYHLNKQLWNTIEMNGTVPTKLLCELIDESYEIILKSLPKKVQEEYKNS</sequence>
<keyword evidence="2" id="KW-1185">Reference proteome</keyword>
<protein>
    <submittedName>
        <fullName evidence="1">MmcQ/YjbR family DNA-binding protein</fullName>
    </submittedName>
</protein>
<gene>
    <name evidence="1" type="ORF">D1614_08110</name>
</gene>